<gene>
    <name evidence="2" type="ORF">Pla100_59020</name>
</gene>
<keyword evidence="1" id="KW-0812">Transmembrane</keyword>
<sequence length="438" mass="50641">MKRYLAFKESLYWLGLVAPIAALGILFVTETWRQVRVASAIDQRVTRWQQDGLITNSVLALNDYESDHTRDESGRLRSVEQAAMRFGAWWNRDVRSVDKVAPPEVPWEAKPYVDYRIRQDQVLVDLAPDITDSVESTWRPSLFVSSDHYYQGRYWSSAFIEIKHRLFRKAYHSGDYGRALQLYEKIPDIALLRQSLEYPSWDAEQLSQLRSIVAKPYDAQKRWKNQLQGHMESAFMRYGLDGSLAIERRRQYFQDNGSLLGILPSHVWQVLEQYEAAMRLQPAGTLAHSKRAIAMQRDWTSGKADHSFSPLGFPFAIAQDAVNGLQFYPGNISQQITQAAFDRKWTIAAIAVRQYQIQEGKMPERITDLSRVGLTAEDWQLSPDYALHWDRENDGLRLSCIDVSDYFNLLSINRIEQLDPNHPYGRGWSSMELKKSVP</sequence>
<dbReference type="EMBL" id="SJPM01000026">
    <property type="protein sequence ID" value="TWT87807.1"/>
    <property type="molecule type" value="Genomic_DNA"/>
</dbReference>
<dbReference type="AlphaFoldDB" id="A0A5C5ZLF6"/>
<evidence type="ECO:0000256" key="1">
    <source>
        <dbReference type="SAM" id="Phobius"/>
    </source>
</evidence>
<protein>
    <submittedName>
        <fullName evidence="2">Uncharacterized protein</fullName>
    </submittedName>
</protein>
<keyword evidence="3" id="KW-1185">Reference proteome</keyword>
<comment type="caution">
    <text evidence="2">The sequence shown here is derived from an EMBL/GenBank/DDBJ whole genome shotgun (WGS) entry which is preliminary data.</text>
</comment>
<keyword evidence="1" id="KW-0472">Membrane</keyword>
<reference evidence="2 3" key="1">
    <citation type="submission" date="2019-02" db="EMBL/GenBank/DDBJ databases">
        <title>Deep-cultivation of Planctomycetes and their phenomic and genomic characterization uncovers novel biology.</title>
        <authorList>
            <person name="Wiegand S."/>
            <person name="Jogler M."/>
            <person name="Boedeker C."/>
            <person name="Pinto D."/>
            <person name="Vollmers J."/>
            <person name="Rivas-Marin E."/>
            <person name="Kohn T."/>
            <person name="Peeters S.H."/>
            <person name="Heuer A."/>
            <person name="Rast P."/>
            <person name="Oberbeckmann S."/>
            <person name="Bunk B."/>
            <person name="Jeske O."/>
            <person name="Meyerdierks A."/>
            <person name="Storesund J.E."/>
            <person name="Kallscheuer N."/>
            <person name="Luecker S."/>
            <person name="Lage O.M."/>
            <person name="Pohl T."/>
            <person name="Merkel B.J."/>
            <person name="Hornburger P."/>
            <person name="Mueller R.-W."/>
            <person name="Bruemmer F."/>
            <person name="Labrenz M."/>
            <person name="Spormann A.M."/>
            <person name="Op Den Camp H."/>
            <person name="Overmann J."/>
            <person name="Amann R."/>
            <person name="Jetten M.S.M."/>
            <person name="Mascher T."/>
            <person name="Medema M.H."/>
            <person name="Devos D.P."/>
            <person name="Kaster A.-K."/>
            <person name="Ovreas L."/>
            <person name="Rohde M."/>
            <person name="Galperin M.Y."/>
            <person name="Jogler C."/>
        </authorList>
    </citation>
    <scope>NUCLEOTIDE SEQUENCE [LARGE SCALE GENOMIC DNA]</scope>
    <source>
        <strain evidence="2 3">Pla100</strain>
    </source>
</reference>
<name>A0A5C5ZLF6_9BACT</name>
<evidence type="ECO:0000313" key="3">
    <source>
        <dbReference type="Proteomes" id="UP000316213"/>
    </source>
</evidence>
<feature type="transmembrane region" description="Helical" evidence="1">
    <location>
        <begin position="12"/>
        <end position="29"/>
    </location>
</feature>
<organism evidence="2 3">
    <name type="scientific">Neorhodopirellula pilleata</name>
    <dbReference type="NCBI Taxonomy" id="2714738"/>
    <lineage>
        <taxon>Bacteria</taxon>
        <taxon>Pseudomonadati</taxon>
        <taxon>Planctomycetota</taxon>
        <taxon>Planctomycetia</taxon>
        <taxon>Pirellulales</taxon>
        <taxon>Pirellulaceae</taxon>
        <taxon>Neorhodopirellula</taxon>
    </lineage>
</organism>
<proteinExistence type="predicted"/>
<evidence type="ECO:0000313" key="2">
    <source>
        <dbReference type="EMBL" id="TWT87807.1"/>
    </source>
</evidence>
<dbReference type="RefSeq" id="WP_146582384.1">
    <property type="nucleotide sequence ID" value="NZ_SJPM01000026.1"/>
</dbReference>
<accession>A0A5C5ZLF6</accession>
<dbReference type="Proteomes" id="UP000316213">
    <property type="component" value="Unassembled WGS sequence"/>
</dbReference>
<dbReference type="OrthoDB" id="246496at2"/>
<keyword evidence="1" id="KW-1133">Transmembrane helix</keyword>